<proteinExistence type="predicted"/>
<evidence type="ECO:0000313" key="1">
    <source>
        <dbReference type="EMBL" id="MFD1292381.1"/>
    </source>
</evidence>
<evidence type="ECO:0000313" key="2">
    <source>
        <dbReference type="Proteomes" id="UP001597241"/>
    </source>
</evidence>
<accession>A0ABW3WL51</accession>
<name>A0ABW3WL51_9FLAO</name>
<sequence length="129" mass="15566">MRYINLVVLVLLIVSMNVYSQENNEELFYSIEENEYIKDWFSQEVESMQMTDDVKEAYYDVIIKYTSKMDELGDEEENYSSEDFRVKLSSIVDEMNLNMKEVLTTSQYKIHEKNFKLILWNIKIKKGWE</sequence>
<comment type="caution">
    <text evidence="1">The sequence shown here is derived from an EMBL/GenBank/DDBJ whole genome shotgun (WGS) entry which is preliminary data.</text>
</comment>
<organism evidence="1 2">
    <name type="scientific">Lutibacter holmesii</name>
    <dbReference type="NCBI Taxonomy" id="1137985"/>
    <lineage>
        <taxon>Bacteria</taxon>
        <taxon>Pseudomonadati</taxon>
        <taxon>Bacteroidota</taxon>
        <taxon>Flavobacteriia</taxon>
        <taxon>Flavobacteriales</taxon>
        <taxon>Flavobacteriaceae</taxon>
        <taxon>Lutibacter</taxon>
    </lineage>
</organism>
<gene>
    <name evidence="1" type="ORF">ACFQ5N_00920</name>
</gene>
<dbReference type="Proteomes" id="UP001597241">
    <property type="component" value="Unassembled WGS sequence"/>
</dbReference>
<keyword evidence="2" id="KW-1185">Reference proteome</keyword>
<dbReference type="RefSeq" id="WP_386806959.1">
    <property type="nucleotide sequence ID" value="NZ_JBHTMV010000001.1"/>
</dbReference>
<reference evidence="2" key="1">
    <citation type="journal article" date="2019" name="Int. J. Syst. Evol. Microbiol.">
        <title>The Global Catalogue of Microorganisms (GCM) 10K type strain sequencing project: providing services to taxonomists for standard genome sequencing and annotation.</title>
        <authorList>
            <consortium name="The Broad Institute Genomics Platform"/>
            <consortium name="The Broad Institute Genome Sequencing Center for Infectious Disease"/>
            <person name="Wu L."/>
            <person name="Ma J."/>
        </authorList>
    </citation>
    <scope>NUCLEOTIDE SEQUENCE [LARGE SCALE GENOMIC DNA]</scope>
    <source>
        <strain evidence="2">CCUG 62221</strain>
    </source>
</reference>
<dbReference type="EMBL" id="JBHTMV010000001">
    <property type="protein sequence ID" value="MFD1292381.1"/>
    <property type="molecule type" value="Genomic_DNA"/>
</dbReference>
<protein>
    <submittedName>
        <fullName evidence="1">Uncharacterized protein</fullName>
    </submittedName>
</protein>